<dbReference type="RefSeq" id="WP_155316778.1">
    <property type="nucleotide sequence ID" value="NZ_AP021874.1"/>
</dbReference>
<proteinExistence type="predicted"/>
<keyword evidence="2" id="KW-1185">Reference proteome</keyword>
<reference evidence="1 2" key="1">
    <citation type="submission" date="2019-11" db="EMBL/GenBank/DDBJ databases">
        <title>Comparative genomics of hydrocarbon-degrading Desulfosarcina strains.</title>
        <authorList>
            <person name="Watanabe M."/>
            <person name="Kojima H."/>
            <person name="Fukui M."/>
        </authorList>
    </citation>
    <scope>NUCLEOTIDE SEQUENCE [LARGE SCALE GENOMIC DNA]</scope>
    <source>
        <strain evidence="1 2">PL12</strain>
    </source>
</reference>
<accession>A0A5K7YQR1</accession>
<evidence type="ECO:0000313" key="2">
    <source>
        <dbReference type="Proteomes" id="UP000427906"/>
    </source>
</evidence>
<dbReference type="Proteomes" id="UP000427906">
    <property type="component" value="Chromosome"/>
</dbReference>
<dbReference type="KEGG" id="dalk:DSCA_25740"/>
<gene>
    <name evidence="1" type="ORF">DSCA_25740</name>
</gene>
<dbReference type="AlphaFoldDB" id="A0A5K7YQR1"/>
<dbReference type="EMBL" id="AP021874">
    <property type="protein sequence ID" value="BBO68644.1"/>
    <property type="molecule type" value="Genomic_DNA"/>
</dbReference>
<sequence>MKSNPFIVYLAALILGSFLLPMAPMASSSQGNIAQELQASRIQGPKRSQIDDNALVQYILKCVQCQNPEEVSRIIWGDHIKEGAQEADFSRLASATDCDIVANIGDGQKVYVFYLLSGSRKGVYRPNFHFIMERNKLKLVFNSRNLSTYITERSKVNGRYEIEEGWRADILNGIDDDRVSLAWGSTVWFWSGTHYLRAYTDYTIQEATDPSLLGTQREWEKDNRSVYEAASRK</sequence>
<organism evidence="1 2">
    <name type="scientific">Desulfosarcina alkanivorans</name>
    <dbReference type="NCBI Taxonomy" id="571177"/>
    <lineage>
        <taxon>Bacteria</taxon>
        <taxon>Pseudomonadati</taxon>
        <taxon>Thermodesulfobacteriota</taxon>
        <taxon>Desulfobacteria</taxon>
        <taxon>Desulfobacterales</taxon>
        <taxon>Desulfosarcinaceae</taxon>
        <taxon>Desulfosarcina</taxon>
    </lineage>
</organism>
<name>A0A5K7YQR1_9BACT</name>
<evidence type="ECO:0000313" key="1">
    <source>
        <dbReference type="EMBL" id="BBO68644.1"/>
    </source>
</evidence>
<protein>
    <submittedName>
        <fullName evidence="1">Uncharacterized protein</fullName>
    </submittedName>
</protein>